<feature type="transmembrane region" description="Helical" evidence="1">
    <location>
        <begin position="230"/>
        <end position="249"/>
    </location>
</feature>
<dbReference type="OrthoDB" id="3206554at2759"/>
<keyword evidence="1" id="KW-0472">Membrane</keyword>
<dbReference type="HOGENOM" id="CLU_046025_0_0_1"/>
<dbReference type="PANTHER" id="PTHR40465">
    <property type="entry name" value="CHROMOSOME 1, WHOLE GENOME SHOTGUN SEQUENCE"/>
    <property type="match status" value="1"/>
</dbReference>
<keyword evidence="4" id="KW-1185">Reference proteome</keyword>
<feature type="transmembrane region" description="Helical" evidence="1">
    <location>
        <begin position="194"/>
        <end position="224"/>
    </location>
</feature>
<feature type="transmembrane region" description="Helical" evidence="1">
    <location>
        <begin position="119"/>
        <end position="146"/>
    </location>
</feature>
<evidence type="ECO:0000313" key="3">
    <source>
        <dbReference type="EMBL" id="KDQ62994.1"/>
    </source>
</evidence>
<reference evidence="4" key="1">
    <citation type="journal article" date="2014" name="Proc. Natl. Acad. Sci. U.S.A.">
        <title>Extensive sampling of basidiomycete genomes demonstrates inadequacy of the white-rot/brown-rot paradigm for wood decay fungi.</title>
        <authorList>
            <person name="Riley R."/>
            <person name="Salamov A.A."/>
            <person name="Brown D.W."/>
            <person name="Nagy L.G."/>
            <person name="Floudas D."/>
            <person name="Held B.W."/>
            <person name="Levasseur A."/>
            <person name="Lombard V."/>
            <person name="Morin E."/>
            <person name="Otillar R."/>
            <person name="Lindquist E.A."/>
            <person name="Sun H."/>
            <person name="LaButti K.M."/>
            <person name="Schmutz J."/>
            <person name="Jabbour D."/>
            <person name="Luo H."/>
            <person name="Baker S.E."/>
            <person name="Pisabarro A.G."/>
            <person name="Walton J.D."/>
            <person name="Blanchette R.A."/>
            <person name="Henrissat B."/>
            <person name="Martin F."/>
            <person name="Cullen D."/>
            <person name="Hibbett D.S."/>
            <person name="Grigoriev I.V."/>
        </authorList>
    </citation>
    <scope>NUCLEOTIDE SEQUENCE [LARGE SCALE GENOMIC DNA]</scope>
    <source>
        <strain evidence="4">MUCL 33604</strain>
    </source>
</reference>
<sequence length="329" mass="36264">MMTTTDISVRLGAVLFGGLIALGLTGIVSMQAFLYFRTFPGDYKRVRLTVALVWFFDLLHAALVCATNWRFLIMNWGNDGVLDIIPMPLSLTIVVTAVVTFIVHCFFTHRVLILSKRNWLLCGPMFMLAVLRLGAASATTGLMIHIGSFSGFLASYRAIFTLGLATSAVLDVLVAVGMCYYLRNSRTGFSSMDYVIDTIMLYTINNGTLTCVATIVSLICWLTVPQNLLFIGFHFAIAKLYANSFLATLNTRDSLRERSQGSSNDRGYPMPVVFPGRLHTNRFSGSGTKGGQNDDAMEGRSTKLQINVAMEKTIQVDGDPEIMADIMVR</sequence>
<feature type="transmembrane region" description="Helical" evidence="1">
    <location>
        <begin position="12"/>
        <end position="36"/>
    </location>
</feature>
<evidence type="ECO:0000313" key="4">
    <source>
        <dbReference type="Proteomes" id="UP000027265"/>
    </source>
</evidence>
<dbReference type="Pfam" id="PF20152">
    <property type="entry name" value="DUF6534"/>
    <property type="match status" value="1"/>
</dbReference>
<dbReference type="InParanoid" id="A0A067Q7R7"/>
<dbReference type="InterPro" id="IPR045339">
    <property type="entry name" value="DUF6534"/>
</dbReference>
<dbReference type="EMBL" id="KL197710">
    <property type="protein sequence ID" value="KDQ62994.1"/>
    <property type="molecule type" value="Genomic_DNA"/>
</dbReference>
<evidence type="ECO:0000259" key="2">
    <source>
        <dbReference type="Pfam" id="PF20152"/>
    </source>
</evidence>
<keyword evidence="1" id="KW-1133">Transmembrane helix</keyword>
<feature type="transmembrane region" description="Helical" evidence="1">
    <location>
        <begin position="158"/>
        <end position="182"/>
    </location>
</feature>
<accession>A0A067Q7R7</accession>
<feature type="transmembrane region" description="Helical" evidence="1">
    <location>
        <begin position="48"/>
        <end position="72"/>
    </location>
</feature>
<feature type="transmembrane region" description="Helical" evidence="1">
    <location>
        <begin position="84"/>
        <end position="107"/>
    </location>
</feature>
<organism evidence="3 4">
    <name type="scientific">Jaapia argillacea MUCL 33604</name>
    <dbReference type="NCBI Taxonomy" id="933084"/>
    <lineage>
        <taxon>Eukaryota</taxon>
        <taxon>Fungi</taxon>
        <taxon>Dikarya</taxon>
        <taxon>Basidiomycota</taxon>
        <taxon>Agaricomycotina</taxon>
        <taxon>Agaricomycetes</taxon>
        <taxon>Agaricomycetidae</taxon>
        <taxon>Jaapiales</taxon>
        <taxon>Jaapiaceae</taxon>
        <taxon>Jaapia</taxon>
    </lineage>
</organism>
<dbReference type="Proteomes" id="UP000027265">
    <property type="component" value="Unassembled WGS sequence"/>
</dbReference>
<gene>
    <name evidence="3" type="ORF">JAAARDRAFT_28988</name>
</gene>
<evidence type="ECO:0000256" key="1">
    <source>
        <dbReference type="SAM" id="Phobius"/>
    </source>
</evidence>
<dbReference type="PANTHER" id="PTHR40465:SF1">
    <property type="entry name" value="DUF6534 DOMAIN-CONTAINING PROTEIN"/>
    <property type="match status" value="1"/>
</dbReference>
<dbReference type="AlphaFoldDB" id="A0A067Q7R7"/>
<proteinExistence type="predicted"/>
<dbReference type="STRING" id="933084.A0A067Q7R7"/>
<protein>
    <recommendedName>
        <fullName evidence="2">DUF6534 domain-containing protein</fullName>
    </recommendedName>
</protein>
<feature type="domain" description="DUF6534" evidence="2">
    <location>
        <begin position="167"/>
        <end position="254"/>
    </location>
</feature>
<name>A0A067Q7R7_9AGAM</name>
<keyword evidence="1" id="KW-0812">Transmembrane</keyword>